<gene>
    <name evidence="1" type="ORF">B0T45_18255</name>
</gene>
<organism evidence="1 2">
    <name type="scientific">Chromobacterium haemolyticum</name>
    <dbReference type="NCBI Taxonomy" id="394935"/>
    <lineage>
        <taxon>Bacteria</taxon>
        <taxon>Pseudomonadati</taxon>
        <taxon>Pseudomonadota</taxon>
        <taxon>Betaproteobacteria</taxon>
        <taxon>Neisseriales</taxon>
        <taxon>Chromobacteriaceae</taxon>
        <taxon>Chromobacterium</taxon>
    </lineage>
</organism>
<evidence type="ECO:0000313" key="2">
    <source>
        <dbReference type="Proteomes" id="UP000192721"/>
    </source>
</evidence>
<evidence type="ECO:0000313" key="1">
    <source>
        <dbReference type="EMBL" id="OQS34869.1"/>
    </source>
</evidence>
<comment type="caution">
    <text evidence="1">The sequence shown here is derived from an EMBL/GenBank/DDBJ whole genome shotgun (WGS) entry which is preliminary data.</text>
</comment>
<dbReference type="AlphaFoldDB" id="A0A1W0CJF4"/>
<sequence>MSALAKADQEQATAKPIALNAKEDKDKLFAADTLLLISQTTFFKIDGIHLRQVFAGKRAASSRFPAG</sequence>
<accession>A0A1W0CJF4</accession>
<proteinExistence type="predicted"/>
<name>A0A1W0CJF4_9NEIS</name>
<dbReference type="Proteomes" id="UP000192721">
    <property type="component" value="Unassembled WGS sequence"/>
</dbReference>
<reference evidence="1 2" key="1">
    <citation type="submission" date="2017-02" db="EMBL/GenBank/DDBJ databases">
        <title>Chromobacterium haemolyticum H5244.</title>
        <authorList>
            <person name="Gulvik C.A."/>
        </authorList>
    </citation>
    <scope>NUCLEOTIDE SEQUENCE [LARGE SCALE GENOMIC DNA]</scope>
    <source>
        <strain evidence="1 2">H5244</strain>
    </source>
</reference>
<dbReference type="EMBL" id="MUKV01000030">
    <property type="protein sequence ID" value="OQS34869.1"/>
    <property type="molecule type" value="Genomic_DNA"/>
</dbReference>
<protein>
    <submittedName>
        <fullName evidence="1">Uncharacterized protein</fullName>
    </submittedName>
</protein>